<sequence>MTKSPLRLALAGLAACASIGSASAATNLITNGSFESVSQQAGTWTIYNKLSGWQVDTNGVEVRNNVYGKAYDGANFVELDTKKNSSISQSFATVVGQQYSVSFYYSPRMQVPLNSNDIIVSLNGVTKLTATGSGQHQTGNVWKEYGFDFVATGTSSTLTFAAGGVSNSYGGSLDKVSVSAVPEPASWATMLVGLVGLGAITRRRLR</sequence>
<evidence type="ECO:0000313" key="4">
    <source>
        <dbReference type="Proteomes" id="UP000663570"/>
    </source>
</evidence>
<evidence type="ECO:0000259" key="2">
    <source>
        <dbReference type="Pfam" id="PF04862"/>
    </source>
</evidence>
<feature type="chain" id="PRO_5047270447" evidence="1">
    <location>
        <begin position="25"/>
        <end position="206"/>
    </location>
</feature>
<accession>A0ABX7M4F3</accession>
<dbReference type="InterPro" id="IPR008979">
    <property type="entry name" value="Galactose-bd-like_sf"/>
</dbReference>
<dbReference type="Gene3D" id="2.60.120.260">
    <property type="entry name" value="Galactose-binding domain-like"/>
    <property type="match status" value="1"/>
</dbReference>
<reference evidence="3 4" key="1">
    <citation type="submission" date="2021-02" db="EMBL/GenBank/DDBJ databases">
        <title>Niveibacterium changnyeongensis HC41.</title>
        <authorList>
            <person name="Kang M."/>
        </authorList>
    </citation>
    <scope>NUCLEOTIDE SEQUENCE [LARGE SCALE GENOMIC DNA]</scope>
    <source>
        <strain evidence="3 4">HC41</strain>
    </source>
</reference>
<dbReference type="InterPro" id="IPR006946">
    <property type="entry name" value="DGR2-like_dom"/>
</dbReference>
<dbReference type="Proteomes" id="UP000663570">
    <property type="component" value="Chromosome"/>
</dbReference>
<dbReference type="SUPFAM" id="SSF49785">
    <property type="entry name" value="Galactose-binding domain-like"/>
    <property type="match status" value="1"/>
</dbReference>
<dbReference type="InterPro" id="IPR013424">
    <property type="entry name" value="Ice-binding_C"/>
</dbReference>
<feature type="domain" description="DUF642" evidence="2">
    <location>
        <begin position="27"/>
        <end position="178"/>
    </location>
</feature>
<dbReference type="NCBIfam" id="TIGR02595">
    <property type="entry name" value="PEP_CTERM"/>
    <property type="match status" value="1"/>
</dbReference>
<organism evidence="3 4">
    <name type="scientific">Niveibacterium microcysteis</name>
    <dbReference type="NCBI Taxonomy" id="2811415"/>
    <lineage>
        <taxon>Bacteria</taxon>
        <taxon>Pseudomonadati</taxon>
        <taxon>Pseudomonadota</taxon>
        <taxon>Betaproteobacteria</taxon>
        <taxon>Rhodocyclales</taxon>
        <taxon>Rhodocyclaceae</taxon>
        <taxon>Niveibacterium</taxon>
    </lineage>
</organism>
<feature type="signal peptide" evidence="1">
    <location>
        <begin position="1"/>
        <end position="24"/>
    </location>
</feature>
<name>A0ABX7M4F3_9RHOO</name>
<gene>
    <name evidence="3" type="ORF">JY500_16545</name>
</gene>
<keyword evidence="1" id="KW-0732">Signal</keyword>
<protein>
    <submittedName>
        <fullName evidence="3">DUF642 domain-containing protein</fullName>
    </submittedName>
</protein>
<keyword evidence="4" id="KW-1185">Reference proteome</keyword>
<dbReference type="EMBL" id="CP071060">
    <property type="protein sequence ID" value="QSI76068.1"/>
    <property type="molecule type" value="Genomic_DNA"/>
</dbReference>
<dbReference type="Pfam" id="PF04862">
    <property type="entry name" value="DUF642"/>
    <property type="match status" value="1"/>
</dbReference>
<dbReference type="RefSeq" id="WP_172196930.1">
    <property type="nucleotide sequence ID" value="NZ_CP071060.1"/>
</dbReference>
<evidence type="ECO:0000256" key="1">
    <source>
        <dbReference type="SAM" id="SignalP"/>
    </source>
</evidence>
<proteinExistence type="predicted"/>
<evidence type="ECO:0000313" key="3">
    <source>
        <dbReference type="EMBL" id="QSI76068.1"/>
    </source>
</evidence>